<dbReference type="EMBL" id="CABP01000166">
    <property type="protein sequence ID" value="CBI06250.1"/>
    <property type="molecule type" value="Genomic_DNA"/>
</dbReference>
<proteinExistence type="predicted"/>
<comment type="caution">
    <text evidence="1">The sequence shown here is derived from an EMBL/GenBank/DDBJ whole genome shotgun (WGS) entry which is preliminary data.</text>
</comment>
<reference evidence="1" key="1">
    <citation type="submission" date="2009-10" db="EMBL/GenBank/DDBJ databases">
        <title>Diversity of trophic interactions inside an arsenic-rich microbial ecosystem.</title>
        <authorList>
            <person name="Bertin P.N."/>
            <person name="Heinrich-Salmeron A."/>
            <person name="Pelletier E."/>
            <person name="Goulhen-Chollet F."/>
            <person name="Arsene-Ploetze F."/>
            <person name="Gallien S."/>
            <person name="Calteau A."/>
            <person name="Vallenet D."/>
            <person name="Casiot C."/>
            <person name="Chane-Woon-Ming B."/>
            <person name="Giloteaux L."/>
            <person name="Barakat M."/>
            <person name="Bonnefoy V."/>
            <person name="Bruneel O."/>
            <person name="Chandler M."/>
            <person name="Cleiss J."/>
            <person name="Duran R."/>
            <person name="Elbaz-Poulichet F."/>
            <person name="Fonknechten N."/>
            <person name="Lauga B."/>
            <person name="Mornico D."/>
            <person name="Ortet P."/>
            <person name="Schaeffer C."/>
            <person name="Siguier P."/>
            <person name="Alexander Thil Smith A."/>
            <person name="Van Dorsselaer A."/>
            <person name="Weissenbach J."/>
            <person name="Medigue C."/>
            <person name="Le Paslier D."/>
        </authorList>
    </citation>
    <scope>NUCLEOTIDE SEQUENCE</scope>
</reference>
<name>E6QG96_9ZZZZ</name>
<evidence type="ECO:0000313" key="1">
    <source>
        <dbReference type="EMBL" id="CBI06250.1"/>
    </source>
</evidence>
<sequence>MFMDRGHVPPMTDVWHLHSHPPVRRNTVLPMATDEALPWSQMDVLHQIPRLLTAPENGPRDHPFHRRCRWHFP</sequence>
<protein>
    <submittedName>
        <fullName evidence="1">Uncharacterized protein</fullName>
    </submittedName>
</protein>
<accession>E6QG96</accession>
<gene>
    <name evidence="1" type="ORF">CARN5_0237</name>
</gene>
<organism evidence="1">
    <name type="scientific">mine drainage metagenome</name>
    <dbReference type="NCBI Taxonomy" id="410659"/>
    <lineage>
        <taxon>unclassified sequences</taxon>
        <taxon>metagenomes</taxon>
        <taxon>ecological metagenomes</taxon>
    </lineage>
</organism>
<dbReference type="AlphaFoldDB" id="E6QG96"/>